<dbReference type="EMBL" id="JACHJF010000015">
    <property type="protein sequence ID" value="MBB5120957.1"/>
    <property type="molecule type" value="Genomic_DNA"/>
</dbReference>
<organism evidence="1 2">
    <name type="scientific">Streptomyces eurocidicus</name>
    <name type="common">Streptoverticillium eurocidicus</name>
    <dbReference type="NCBI Taxonomy" id="66423"/>
    <lineage>
        <taxon>Bacteria</taxon>
        <taxon>Bacillati</taxon>
        <taxon>Actinomycetota</taxon>
        <taxon>Actinomycetes</taxon>
        <taxon>Kitasatosporales</taxon>
        <taxon>Streptomycetaceae</taxon>
        <taxon>Streptomyces</taxon>
    </lineage>
</organism>
<proteinExistence type="predicted"/>
<dbReference type="SUPFAM" id="SSF46785">
    <property type="entry name" value="Winged helix' DNA-binding domain"/>
    <property type="match status" value="1"/>
</dbReference>
<name>A0A7W8BDQ9_STREU</name>
<dbReference type="Gene3D" id="1.10.10.10">
    <property type="entry name" value="Winged helix-like DNA-binding domain superfamily/Winged helix DNA-binding domain"/>
    <property type="match status" value="1"/>
</dbReference>
<dbReference type="SUPFAM" id="SSF55781">
    <property type="entry name" value="GAF domain-like"/>
    <property type="match status" value="1"/>
</dbReference>
<evidence type="ECO:0000313" key="1">
    <source>
        <dbReference type="EMBL" id="MBB5120957.1"/>
    </source>
</evidence>
<dbReference type="GO" id="GO:0003677">
    <property type="term" value="F:DNA binding"/>
    <property type="evidence" value="ECO:0007669"/>
    <property type="project" value="UniProtKB-KW"/>
</dbReference>
<dbReference type="Proteomes" id="UP000528608">
    <property type="component" value="Unassembled WGS sequence"/>
</dbReference>
<dbReference type="AlphaFoldDB" id="A0A7W8BDQ9"/>
<sequence>MNRSRALAGGTAAALRLLAQHPDDGVTARRLASTLHLPARTACALVDGLRAEGLVRQDPGTDVLRPAGPLVPSAAPPDVNLLRSSAMNWADRLAAHSGLSVLLAVAHPDGVRIVHHVFRPDNSPQHLLTGETRPAGCALARALAGPHDGRCVYTPEADAGTGSLAVAVDCPGPVPYAAALALVGPRPALDPSAGGNGRYEELLRAAADALATDSALTPSR</sequence>
<accession>A0A7W8BDQ9</accession>
<keyword evidence="1" id="KW-0238">DNA-binding</keyword>
<dbReference type="InterPro" id="IPR036390">
    <property type="entry name" value="WH_DNA-bd_sf"/>
</dbReference>
<evidence type="ECO:0000313" key="2">
    <source>
        <dbReference type="Proteomes" id="UP000528608"/>
    </source>
</evidence>
<gene>
    <name evidence="1" type="ORF">FHS36_004408</name>
</gene>
<dbReference type="RefSeq" id="WP_228773525.1">
    <property type="nucleotide sequence ID" value="NZ_JACHJF010000015.1"/>
</dbReference>
<protein>
    <submittedName>
        <fullName evidence="1">DNA-binding IclR family transcriptional regulator</fullName>
    </submittedName>
</protein>
<reference evidence="1 2" key="1">
    <citation type="submission" date="2020-08" db="EMBL/GenBank/DDBJ databases">
        <title>Genomic Encyclopedia of Type Strains, Phase III (KMG-III): the genomes of soil and plant-associated and newly described type strains.</title>
        <authorList>
            <person name="Whitman W."/>
        </authorList>
    </citation>
    <scope>NUCLEOTIDE SEQUENCE [LARGE SCALE GENOMIC DNA]</scope>
    <source>
        <strain evidence="1 2">CECT 3259</strain>
    </source>
</reference>
<comment type="caution">
    <text evidence="1">The sequence shown here is derived from an EMBL/GenBank/DDBJ whole genome shotgun (WGS) entry which is preliminary data.</text>
</comment>
<dbReference type="InterPro" id="IPR036388">
    <property type="entry name" value="WH-like_DNA-bd_sf"/>
</dbReference>